<sequence>MREIPNTQHITPDHLAHLDVGNLIDRLFSRYYLDRKYSGASWVQSPRFVIENRVACADVINAAAQVNGIEKDGNLLPDLIRGFFTAKQQNSARVGELLTIPTGLGHLLGKMVFDSRASIEMVSKQMSDVLDAIEIRKLKEDKLEIHTLKEIGHSLGPCLDIIEGTYRGIDNHQAQDYAITTLGKVRDKLGCQKQN</sequence>
<evidence type="ECO:0000313" key="1">
    <source>
        <dbReference type="EMBL" id="OIP87905.1"/>
    </source>
</evidence>
<organism evidence="1 2">
    <name type="scientific">Candidatus Shapirobacteria bacterium CG2_30_35_20</name>
    <dbReference type="NCBI Taxonomy" id="1805376"/>
    <lineage>
        <taxon>Bacteria</taxon>
        <taxon>Candidatus Shapironibacteriota</taxon>
    </lineage>
</organism>
<name>A0A1J5HS53_9BACT</name>
<gene>
    <name evidence="1" type="ORF">AUK05_00175</name>
</gene>
<dbReference type="AlphaFoldDB" id="A0A1J5HS53"/>
<accession>A0A1J5HS53</accession>
<dbReference type="EMBL" id="MNZO01000003">
    <property type="protein sequence ID" value="OIP87905.1"/>
    <property type="molecule type" value="Genomic_DNA"/>
</dbReference>
<dbReference type="STRING" id="1805376.AUK05_00175"/>
<protein>
    <submittedName>
        <fullName evidence="1">Uncharacterized protein</fullName>
    </submittedName>
</protein>
<proteinExistence type="predicted"/>
<dbReference type="Proteomes" id="UP000182344">
    <property type="component" value="Unassembled WGS sequence"/>
</dbReference>
<reference evidence="1 2" key="1">
    <citation type="journal article" date="2016" name="Environ. Microbiol.">
        <title>Genomic resolution of a cold subsurface aquifer community provides metabolic insights for novel microbes adapted to high CO concentrations.</title>
        <authorList>
            <person name="Probst A.J."/>
            <person name="Castelle C.J."/>
            <person name="Singh A."/>
            <person name="Brown C.T."/>
            <person name="Anantharaman K."/>
            <person name="Sharon I."/>
            <person name="Hug L.A."/>
            <person name="Burstein D."/>
            <person name="Emerson J.B."/>
            <person name="Thomas B.C."/>
            <person name="Banfield J.F."/>
        </authorList>
    </citation>
    <scope>NUCLEOTIDE SEQUENCE [LARGE SCALE GENOMIC DNA]</scope>
    <source>
        <strain evidence="1">CG2_30_35_20</strain>
    </source>
</reference>
<evidence type="ECO:0000313" key="2">
    <source>
        <dbReference type="Proteomes" id="UP000182344"/>
    </source>
</evidence>
<comment type="caution">
    <text evidence="1">The sequence shown here is derived from an EMBL/GenBank/DDBJ whole genome shotgun (WGS) entry which is preliminary data.</text>
</comment>